<dbReference type="SUPFAM" id="SSF55315">
    <property type="entry name" value="L30e-like"/>
    <property type="match status" value="1"/>
</dbReference>
<dbReference type="RefSeq" id="WP_153747146.1">
    <property type="nucleotide sequence ID" value="NZ_BAAADI010000014.1"/>
</dbReference>
<protein>
    <submittedName>
        <fullName evidence="2">RNA-binding protein</fullName>
    </submittedName>
</protein>
<evidence type="ECO:0000313" key="2">
    <source>
        <dbReference type="EMBL" id="MRH19839.1"/>
    </source>
</evidence>
<dbReference type="AlphaFoldDB" id="A0A844BAZ6"/>
<dbReference type="Gene3D" id="3.30.1330.30">
    <property type="match status" value="1"/>
</dbReference>
<reference evidence="2 3" key="1">
    <citation type="submission" date="2019-11" db="EMBL/GenBank/DDBJ databases">
        <title>Draft Whole-Genome sequence of the marine photosynthetic bacterium Rhodovulum strictum DSM 11289.</title>
        <authorList>
            <person name="Kyndt J.A."/>
            <person name="Meyer T.E."/>
        </authorList>
    </citation>
    <scope>NUCLEOTIDE SEQUENCE [LARGE SCALE GENOMIC DNA]</scope>
    <source>
        <strain evidence="2 3">DSM 11289</strain>
    </source>
</reference>
<sequence length="206" mass="21429">MGRAGARTAATEPERRCIATGEVQLKAGLIRFVVGPDDGIVPDLAGKLPGRGIWVAADRAALELAIQKRLFARAAKRQVTLPEGLVDLVEAGLLRRVVEGLSLARKAGQAVAGYEKVKGWLDSGQAAVLVQASDGSERGKTKLRPPRREGAYIGCLTAGEIGLAFGREHVIHGALAAGGLTERVVEDAAKLSGIRTKIGGEAPGKG</sequence>
<dbReference type="SUPFAM" id="SSF64376">
    <property type="entry name" value="YlxR-like"/>
    <property type="match status" value="1"/>
</dbReference>
<dbReference type="InterPro" id="IPR035931">
    <property type="entry name" value="YlxR-like_sf"/>
</dbReference>
<dbReference type="InterPro" id="IPR029064">
    <property type="entry name" value="Ribosomal_eL30-like_sf"/>
</dbReference>
<dbReference type="PANTHER" id="PTHR34215">
    <property type="entry name" value="BLL0784 PROTEIN"/>
    <property type="match status" value="1"/>
</dbReference>
<accession>A0A844BAZ6</accession>
<dbReference type="CDD" id="cd00279">
    <property type="entry name" value="YlxR"/>
    <property type="match status" value="1"/>
</dbReference>
<organism evidence="2 3">
    <name type="scientific">Rhodovulum strictum</name>
    <dbReference type="NCBI Taxonomy" id="58314"/>
    <lineage>
        <taxon>Bacteria</taxon>
        <taxon>Pseudomonadati</taxon>
        <taxon>Pseudomonadota</taxon>
        <taxon>Alphaproteobacteria</taxon>
        <taxon>Rhodobacterales</taxon>
        <taxon>Paracoccaceae</taxon>
        <taxon>Rhodovulum</taxon>
    </lineage>
</organism>
<dbReference type="InterPro" id="IPR037465">
    <property type="entry name" value="YlxR"/>
</dbReference>
<evidence type="ECO:0000313" key="3">
    <source>
        <dbReference type="Proteomes" id="UP000466730"/>
    </source>
</evidence>
<dbReference type="PANTHER" id="PTHR34215:SF1">
    <property type="entry name" value="YLXR DOMAIN-CONTAINING PROTEIN"/>
    <property type="match status" value="1"/>
</dbReference>
<feature type="domain" description="YlxR" evidence="1">
    <location>
        <begin position="15"/>
        <end position="88"/>
    </location>
</feature>
<dbReference type="OrthoDB" id="9799836at2"/>
<dbReference type="NCBIfam" id="NF006622">
    <property type="entry name" value="PRK09190.1"/>
    <property type="match status" value="1"/>
</dbReference>
<dbReference type="Pfam" id="PF04296">
    <property type="entry name" value="YlxR"/>
    <property type="match status" value="1"/>
</dbReference>
<dbReference type="Proteomes" id="UP000466730">
    <property type="component" value="Unassembled WGS sequence"/>
</dbReference>
<evidence type="ECO:0000259" key="1">
    <source>
        <dbReference type="Pfam" id="PF04296"/>
    </source>
</evidence>
<dbReference type="InterPro" id="IPR007393">
    <property type="entry name" value="YlxR_dom"/>
</dbReference>
<comment type="caution">
    <text evidence="2">The sequence shown here is derived from an EMBL/GenBank/DDBJ whole genome shotgun (WGS) entry which is preliminary data.</text>
</comment>
<dbReference type="EMBL" id="WJPO01000002">
    <property type="protein sequence ID" value="MRH19839.1"/>
    <property type="molecule type" value="Genomic_DNA"/>
</dbReference>
<dbReference type="Gene3D" id="3.30.1230.10">
    <property type="entry name" value="YlxR-like"/>
    <property type="match status" value="1"/>
</dbReference>
<gene>
    <name evidence="2" type="ORF">GH815_02440</name>
</gene>
<keyword evidence="3" id="KW-1185">Reference proteome</keyword>
<name>A0A844BAZ6_9RHOB</name>
<proteinExistence type="predicted"/>